<sequence>MSLDDLRGTQGQRSEVRKVRSNRTGEVDHSQVRAEPFQGDISAVRLIRETAFLSDRLQEPETQGSPITIAPGDKHPGDLLHSNSRMPDPLFSGHQAACGSHIPHSNAVIAETLASGRRLRRGRSEGSGFTRRPVHSPDTESEVWGVDSNQNTLFMFSLSSNKQSKSHVLLPLLVRVVIARYRDDRDVINDPYFLHLTLRSRGRRPLTTGCSTPNAATNLT</sequence>
<protein>
    <submittedName>
        <fullName evidence="1">Uncharacterized protein</fullName>
    </submittedName>
</protein>
<dbReference type="Proteomes" id="UP001157502">
    <property type="component" value="Chromosome 14"/>
</dbReference>
<name>A0ACC2GD36_DALPE</name>
<proteinExistence type="predicted"/>
<evidence type="ECO:0000313" key="1">
    <source>
        <dbReference type="EMBL" id="KAJ8001619.1"/>
    </source>
</evidence>
<gene>
    <name evidence="1" type="ORF">DPEC_G00171360</name>
</gene>
<dbReference type="EMBL" id="CM055741">
    <property type="protein sequence ID" value="KAJ8001619.1"/>
    <property type="molecule type" value="Genomic_DNA"/>
</dbReference>
<keyword evidence="2" id="KW-1185">Reference proteome</keyword>
<organism evidence="1 2">
    <name type="scientific">Dallia pectoralis</name>
    <name type="common">Alaska blackfish</name>
    <dbReference type="NCBI Taxonomy" id="75939"/>
    <lineage>
        <taxon>Eukaryota</taxon>
        <taxon>Metazoa</taxon>
        <taxon>Chordata</taxon>
        <taxon>Craniata</taxon>
        <taxon>Vertebrata</taxon>
        <taxon>Euteleostomi</taxon>
        <taxon>Actinopterygii</taxon>
        <taxon>Neopterygii</taxon>
        <taxon>Teleostei</taxon>
        <taxon>Protacanthopterygii</taxon>
        <taxon>Esociformes</taxon>
        <taxon>Umbridae</taxon>
        <taxon>Dallia</taxon>
    </lineage>
</organism>
<reference evidence="1" key="1">
    <citation type="submission" date="2021-05" db="EMBL/GenBank/DDBJ databases">
        <authorList>
            <person name="Pan Q."/>
            <person name="Jouanno E."/>
            <person name="Zahm M."/>
            <person name="Klopp C."/>
            <person name="Cabau C."/>
            <person name="Louis A."/>
            <person name="Berthelot C."/>
            <person name="Parey E."/>
            <person name="Roest Crollius H."/>
            <person name="Montfort J."/>
            <person name="Robinson-Rechavi M."/>
            <person name="Bouchez O."/>
            <person name="Lampietro C."/>
            <person name="Lopez Roques C."/>
            <person name="Donnadieu C."/>
            <person name="Postlethwait J."/>
            <person name="Bobe J."/>
            <person name="Dillon D."/>
            <person name="Chandos A."/>
            <person name="von Hippel F."/>
            <person name="Guiguen Y."/>
        </authorList>
    </citation>
    <scope>NUCLEOTIDE SEQUENCE</scope>
    <source>
        <strain evidence="1">YG-Jan2019</strain>
    </source>
</reference>
<comment type="caution">
    <text evidence="1">The sequence shown here is derived from an EMBL/GenBank/DDBJ whole genome shotgun (WGS) entry which is preliminary data.</text>
</comment>
<evidence type="ECO:0000313" key="2">
    <source>
        <dbReference type="Proteomes" id="UP001157502"/>
    </source>
</evidence>
<accession>A0ACC2GD36</accession>